<dbReference type="GO" id="GO:0005506">
    <property type="term" value="F:iron ion binding"/>
    <property type="evidence" value="ECO:0007669"/>
    <property type="project" value="InterPro"/>
</dbReference>
<evidence type="ECO:0000256" key="6">
    <source>
        <dbReference type="ARBA" id="ARBA00023033"/>
    </source>
</evidence>
<dbReference type="AlphaFoldDB" id="A0A9N9NP99"/>
<evidence type="ECO:0000313" key="7">
    <source>
        <dbReference type="EMBL" id="CAG8749193.1"/>
    </source>
</evidence>
<dbReference type="Pfam" id="PF00067">
    <property type="entry name" value="p450"/>
    <property type="match status" value="1"/>
</dbReference>
<name>A0A9N9NP99_9GLOM</name>
<reference evidence="7" key="1">
    <citation type="submission" date="2021-06" db="EMBL/GenBank/DDBJ databases">
        <authorList>
            <person name="Kallberg Y."/>
            <person name="Tangrot J."/>
            <person name="Rosling A."/>
        </authorList>
    </citation>
    <scope>NUCLEOTIDE SEQUENCE</scope>
    <source>
        <strain evidence="7">FL966</strain>
    </source>
</reference>
<organism evidence="7 8">
    <name type="scientific">Cetraspora pellucida</name>
    <dbReference type="NCBI Taxonomy" id="1433469"/>
    <lineage>
        <taxon>Eukaryota</taxon>
        <taxon>Fungi</taxon>
        <taxon>Fungi incertae sedis</taxon>
        <taxon>Mucoromycota</taxon>
        <taxon>Glomeromycotina</taxon>
        <taxon>Glomeromycetes</taxon>
        <taxon>Diversisporales</taxon>
        <taxon>Gigasporaceae</taxon>
        <taxon>Cetraspora</taxon>
    </lineage>
</organism>
<dbReference type="PANTHER" id="PTHR24291">
    <property type="entry name" value="CYTOCHROME P450 FAMILY 4"/>
    <property type="match status" value="1"/>
</dbReference>
<evidence type="ECO:0000256" key="1">
    <source>
        <dbReference type="ARBA" id="ARBA00010617"/>
    </source>
</evidence>
<dbReference type="InterPro" id="IPR036396">
    <property type="entry name" value="Cyt_P450_sf"/>
</dbReference>
<evidence type="ECO:0000256" key="5">
    <source>
        <dbReference type="ARBA" id="ARBA00023004"/>
    </source>
</evidence>
<comment type="caution">
    <text evidence="7">The sequence shown here is derived from an EMBL/GenBank/DDBJ whole genome shotgun (WGS) entry which is preliminary data.</text>
</comment>
<keyword evidence="2" id="KW-0349">Heme</keyword>
<keyword evidence="3" id="KW-0479">Metal-binding</keyword>
<dbReference type="InterPro" id="IPR001128">
    <property type="entry name" value="Cyt_P450"/>
</dbReference>
<dbReference type="Proteomes" id="UP000789759">
    <property type="component" value="Unassembled WGS sequence"/>
</dbReference>
<gene>
    <name evidence="7" type="ORF">CPELLU_LOCUS14595</name>
</gene>
<evidence type="ECO:0000256" key="4">
    <source>
        <dbReference type="ARBA" id="ARBA00023002"/>
    </source>
</evidence>
<comment type="similarity">
    <text evidence="1">Belongs to the cytochrome P450 family.</text>
</comment>
<keyword evidence="6" id="KW-0503">Monooxygenase</keyword>
<feature type="non-terminal residue" evidence="7">
    <location>
        <position position="1"/>
    </location>
</feature>
<dbReference type="Gene3D" id="1.10.630.10">
    <property type="entry name" value="Cytochrome P450"/>
    <property type="match status" value="1"/>
</dbReference>
<keyword evidence="5" id="KW-0408">Iron</keyword>
<dbReference type="PANTHER" id="PTHR24291:SF50">
    <property type="entry name" value="BIFUNCTIONAL ALBAFLAVENONE MONOOXYGENASE_TERPENE SYNTHASE"/>
    <property type="match status" value="1"/>
</dbReference>
<sequence>HTSIYATHHVPTIWGDDTEYFNSYRWLNPEITSNTTSYNFIPFSTSPRTCVGIKMGTLEVKTILAVIIRNLEFKLVEGFTFGVKYVSVAKPLPGIDLLVSRVNY</sequence>
<protein>
    <submittedName>
        <fullName evidence="7">5855_t:CDS:1</fullName>
    </submittedName>
</protein>
<evidence type="ECO:0000256" key="3">
    <source>
        <dbReference type="ARBA" id="ARBA00022723"/>
    </source>
</evidence>
<dbReference type="GO" id="GO:0020037">
    <property type="term" value="F:heme binding"/>
    <property type="evidence" value="ECO:0007669"/>
    <property type="project" value="InterPro"/>
</dbReference>
<dbReference type="SUPFAM" id="SSF48264">
    <property type="entry name" value="Cytochrome P450"/>
    <property type="match status" value="1"/>
</dbReference>
<accession>A0A9N9NP99</accession>
<dbReference type="OrthoDB" id="1470350at2759"/>
<evidence type="ECO:0000313" key="8">
    <source>
        <dbReference type="Proteomes" id="UP000789759"/>
    </source>
</evidence>
<dbReference type="InterPro" id="IPR050196">
    <property type="entry name" value="Cytochrome_P450_Monoox"/>
</dbReference>
<dbReference type="EMBL" id="CAJVQA010017520">
    <property type="protein sequence ID" value="CAG8749193.1"/>
    <property type="molecule type" value="Genomic_DNA"/>
</dbReference>
<proteinExistence type="inferred from homology"/>
<keyword evidence="4" id="KW-0560">Oxidoreductase</keyword>
<evidence type="ECO:0000256" key="2">
    <source>
        <dbReference type="ARBA" id="ARBA00022617"/>
    </source>
</evidence>
<keyword evidence="8" id="KW-1185">Reference proteome</keyword>
<dbReference type="GO" id="GO:0016705">
    <property type="term" value="F:oxidoreductase activity, acting on paired donors, with incorporation or reduction of molecular oxygen"/>
    <property type="evidence" value="ECO:0007669"/>
    <property type="project" value="InterPro"/>
</dbReference>
<dbReference type="GO" id="GO:0004497">
    <property type="term" value="F:monooxygenase activity"/>
    <property type="evidence" value="ECO:0007669"/>
    <property type="project" value="UniProtKB-KW"/>
</dbReference>